<keyword evidence="1" id="KW-0479">Metal-binding</keyword>
<dbReference type="Gene3D" id="1.20.120.910">
    <property type="entry name" value="DksA, coiled-coil domain"/>
    <property type="match status" value="1"/>
</dbReference>
<keyword evidence="5" id="KW-0175">Coiled coil</keyword>
<feature type="coiled-coil region" evidence="5">
    <location>
        <begin position="9"/>
        <end position="36"/>
    </location>
</feature>
<dbReference type="InterPro" id="IPR020458">
    <property type="entry name" value="Znf_DskA_TraR_CS"/>
</dbReference>
<name>A0A6B0YRK8_9CHLR</name>
<feature type="zinc finger region" description="dksA C4-type" evidence="4">
    <location>
        <begin position="80"/>
        <end position="104"/>
    </location>
</feature>
<protein>
    <recommendedName>
        <fullName evidence="6">Zinc finger DksA/TraR C4-type domain-containing protein</fullName>
    </recommendedName>
</protein>
<evidence type="ECO:0000256" key="2">
    <source>
        <dbReference type="ARBA" id="ARBA00022771"/>
    </source>
</evidence>
<keyword evidence="2" id="KW-0863">Zinc-finger</keyword>
<organism evidence="7">
    <name type="scientific">Caldilineaceae bacterium SB0664_bin_27</name>
    <dbReference type="NCBI Taxonomy" id="2605260"/>
    <lineage>
        <taxon>Bacteria</taxon>
        <taxon>Bacillati</taxon>
        <taxon>Chloroflexota</taxon>
        <taxon>Caldilineae</taxon>
        <taxon>Caldilineales</taxon>
        <taxon>Caldilineaceae</taxon>
    </lineage>
</organism>
<dbReference type="InterPro" id="IPR000962">
    <property type="entry name" value="Znf_DskA_TraR"/>
</dbReference>
<evidence type="ECO:0000256" key="4">
    <source>
        <dbReference type="PROSITE-ProRule" id="PRU00510"/>
    </source>
</evidence>
<evidence type="ECO:0000259" key="6">
    <source>
        <dbReference type="Pfam" id="PF01258"/>
    </source>
</evidence>
<feature type="domain" description="Zinc finger DksA/TraR C4-type" evidence="6">
    <location>
        <begin position="75"/>
        <end position="109"/>
    </location>
</feature>
<dbReference type="EMBL" id="VXRG01000063">
    <property type="protein sequence ID" value="MXY93207.1"/>
    <property type="molecule type" value="Genomic_DNA"/>
</dbReference>
<dbReference type="Pfam" id="PF01258">
    <property type="entry name" value="zf-dskA_traR"/>
    <property type="match status" value="1"/>
</dbReference>
<sequence length="125" mass="14538">MPKKATKDRKRLLANLEQVNEELEHLRNMMQGEVDVELDEGDTEIVEREKTAALITVLERRQKDIEHALRVIELGQYGICERCGGQIQKERLEVKPDATLCMTCQREVESINRRNRAPRTAPARW</sequence>
<dbReference type="PANTHER" id="PTHR33823:SF4">
    <property type="entry name" value="GENERAL STRESS PROTEIN 16O"/>
    <property type="match status" value="1"/>
</dbReference>
<evidence type="ECO:0000256" key="3">
    <source>
        <dbReference type="ARBA" id="ARBA00022833"/>
    </source>
</evidence>
<evidence type="ECO:0000256" key="1">
    <source>
        <dbReference type="ARBA" id="ARBA00022723"/>
    </source>
</evidence>
<dbReference type="PANTHER" id="PTHR33823">
    <property type="entry name" value="RNA POLYMERASE-BINDING TRANSCRIPTION FACTOR DKSA-RELATED"/>
    <property type="match status" value="1"/>
</dbReference>
<gene>
    <name evidence="7" type="ORF">F4Y42_07110</name>
</gene>
<comment type="caution">
    <text evidence="7">The sequence shown here is derived from an EMBL/GenBank/DDBJ whole genome shotgun (WGS) entry which is preliminary data.</text>
</comment>
<evidence type="ECO:0000256" key="5">
    <source>
        <dbReference type="SAM" id="Coils"/>
    </source>
</evidence>
<dbReference type="PROSITE" id="PS51128">
    <property type="entry name" value="ZF_DKSA_2"/>
    <property type="match status" value="1"/>
</dbReference>
<dbReference type="AlphaFoldDB" id="A0A6B0YRK8"/>
<proteinExistence type="predicted"/>
<evidence type="ECO:0000313" key="7">
    <source>
        <dbReference type="EMBL" id="MXY93207.1"/>
    </source>
</evidence>
<dbReference type="PROSITE" id="PS01102">
    <property type="entry name" value="ZF_DKSA_1"/>
    <property type="match status" value="1"/>
</dbReference>
<reference evidence="7" key="1">
    <citation type="submission" date="2019-09" db="EMBL/GenBank/DDBJ databases">
        <title>Characterisation of the sponge microbiome using genome-centric metagenomics.</title>
        <authorList>
            <person name="Engelberts J.P."/>
            <person name="Robbins S.J."/>
            <person name="De Goeij J.M."/>
            <person name="Aranda M."/>
            <person name="Bell S.C."/>
            <person name="Webster N.S."/>
        </authorList>
    </citation>
    <scope>NUCLEOTIDE SEQUENCE</scope>
    <source>
        <strain evidence="7">SB0664_bin_27</strain>
    </source>
</reference>
<dbReference type="SUPFAM" id="SSF57716">
    <property type="entry name" value="Glucocorticoid receptor-like (DNA-binding domain)"/>
    <property type="match status" value="1"/>
</dbReference>
<dbReference type="GO" id="GO:0008270">
    <property type="term" value="F:zinc ion binding"/>
    <property type="evidence" value="ECO:0007669"/>
    <property type="project" value="UniProtKB-KW"/>
</dbReference>
<accession>A0A6B0YRK8</accession>
<keyword evidence="3" id="KW-0862">Zinc</keyword>